<keyword evidence="3 11" id="KW-0812">Transmembrane</keyword>
<evidence type="ECO:0000259" key="12">
    <source>
        <dbReference type="PROSITE" id="PS50259"/>
    </source>
</evidence>
<dbReference type="PANTHER" id="PTHR24060">
    <property type="entry name" value="METABOTROPIC GLUTAMATE RECEPTOR"/>
    <property type="match status" value="1"/>
</dbReference>
<reference evidence="14" key="1">
    <citation type="journal article" date="2017" name="bioRxiv">
        <title>Comparative analysis of the genomes of Stylophora pistillata and Acropora digitifera provides evidence for extensive differences between species of corals.</title>
        <authorList>
            <person name="Voolstra C.R."/>
            <person name="Li Y."/>
            <person name="Liew Y.J."/>
            <person name="Baumgarten S."/>
            <person name="Zoccola D."/>
            <person name="Flot J.-F."/>
            <person name="Tambutte S."/>
            <person name="Allemand D."/>
            <person name="Aranda M."/>
        </authorList>
    </citation>
    <scope>NUCLEOTIDE SEQUENCE [LARGE SCALE GENOMIC DNA]</scope>
</reference>
<evidence type="ECO:0000256" key="6">
    <source>
        <dbReference type="ARBA" id="ARBA00023040"/>
    </source>
</evidence>
<keyword evidence="8 13" id="KW-0675">Receptor</keyword>
<evidence type="ECO:0000256" key="5">
    <source>
        <dbReference type="ARBA" id="ARBA00022989"/>
    </source>
</evidence>
<dbReference type="FunFam" id="2.10.50.30:FF:000005">
    <property type="entry name" value="Metabotropic glutamate receptor"/>
    <property type="match status" value="1"/>
</dbReference>
<evidence type="ECO:0000256" key="4">
    <source>
        <dbReference type="ARBA" id="ARBA00022729"/>
    </source>
</evidence>
<evidence type="ECO:0000256" key="8">
    <source>
        <dbReference type="ARBA" id="ARBA00023170"/>
    </source>
</evidence>
<keyword evidence="10" id="KW-0807">Transducer</keyword>
<dbReference type="CDD" id="cd13953">
    <property type="entry name" value="7tm_classC_mGluR-like"/>
    <property type="match status" value="1"/>
</dbReference>
<keyword evidence="14" id="KW-1185">Reference proteome</keyword>
<dbReference type="InterPro" id="IPR011500">
    <property type="entry name" value="GPCR_3_9-Cys_dom"/>
</dbReference>
<dbReference type="OrthoDB" id="5984008at2759"/>
<dbReference type="Pfam" id="PF07562">
    <property type="entry name" value="NCD3G"/>
    <property type="match status" value="1"/>
</dbReference>
<dbReference type="SUPFAM" id="SSF53822">
    <property type="entry name" value="Periplasmic binding protein-like I"/>
    <property type="match status" value="1"/>
</dbReference>
<dbReference type="EMBL" id="LSMT01000142">
    <property type="protein sequence ID" value="PFX25786.1"/>
    <property type="molecule type" value="Genomic_DNA"/>
</dbReference>
<evidence type="ECO:0000313" key="14">
    <source>
        <dbReference type="Proteomes" id="UP000225706"/>
    </source>
</evidence>
<feature type="domain" description="G-protein coupled receptors family 3 profile" evidence="12">
    <location>
        <begin position="548"/>
        <end position="809"/>
    </location>
</feature>
<dbReference type="CDD" id="cd06350">
    <property type="entry name" value="PBP1_GPCR_family_C-like"/>
    <property type="match status" value="1"/>
</dbReference>
<dbReference type="InterPro" id="IPR000337">
    <property type="entry name" value="GPCR_3"/>
</dbReference>
<dbReference type="PRINTS" id="PR00248">
    <property type="entry name" value="GPCRMGR"/>
</dbReference>
<keyword evidence="4" id="KW-0732">Signal</keyword>
<feature type="transmembrane region" description="Helical" evidence="11">
    <location>
        <begin position="586"/>
        <end position="606"/>
    </location>
</feature>
<feature type="transmembrane region" description="Helical" evidence="11">
    <location>
        <begin position="713"/>
        <end position="733"/>
    </location>
</feature>
<evidence type="ECO:0000313" key="13">
    <source>
        <dbReference type="EMBL" id="PFX25786.1"/>
    </source>
</evidence>
<keyword evidence="2" id="KW-1003">Cell membrane</keyword>
<dbReference type="InterPro" id="IPR001828">
    <property type="entry name" value="ANF_lig-bd_rcpt"/>
</dbReference>
<gene>
    <name evidence="13" type="primary">GRM3</name>
    <name evidence="13" type="ORF">AWC38_SpisGene9574</name>
</gene>
<feature type="transmembrane region" description="Helical" evidence="11">
    <location>
        <begin position="662"/>
        <end position="682"/>
    </location>
</feature>
<dbReference type="GO" id="GO:0004930">
    <property type="term" value="F:G protein-coupled receptor activity"/>
    <property type="evidence" value="ECO:0007669"/>
    <property type="project" value="UniProtKB-KW"/>
</dbReference>
<comment type="subcellular location">
    <subcellularLocation>
        <location evidence="1">Cell membrane</location>
        <topology evidence="1">Multi-pass membrane protein</topology>
    </subcellularLocation>
</comment>
<protein>
    <submittedName>
        <fullName evidence="13">Metabotropic glutamate receptor 3</fullName>
    </submittedName>
</protein>
<dbReference type="InterPro" id="IPR028082">
    <property type="entry name" value="Peripla_BP_I"/>
</dbReference>
<dbReference type="Pfam" id="PF00003">
    <property type="entry name" value="7tm_3"/>
    <property type="match status" value="1"/>
</dbReference>
<keyword evidence="6" id="KW-0297">G-protein coupled receptor</keyword>
<dbReference type="InterPro" id="IPR017978">
    <property type="entry name" value="GPCR_3_C"/>
</dbReference>
<dbReference type="AlphaFoldDB" id="A0A2B4S8S6"/>
<accession>A0A2B4S8S6</accession>
<dbReference type="Gene3D" id="3.40.50.2300">
    <property type="match status" value="2"/>
</dbReference>
<evidence type="ECO:0000256" key="7">
    <source>
        <dbReference type="ARBA" id="ARBA00023136"/>
    </source>
</evidence>
<dbReference type="InterPro" id="IPR050726">
    <property type="entry name" value="mGluR"/>
</dbReference>
<keyword evidence="7 11" id="KW-0472">Membrane</keyword>
<dbReference type="FunFam" id="3.40.50.2300:FF:000016">
    <property type="entry name" value="Taste 1 receptor member 2"/>
    <property type="match status" value="1"/>
</dbReference>
<dbReference type="InterPro" id="IPR038550">
    <property type="entry name" value="GPCR_3_9-Cys_sf"/>
</dbReference>
<dbReference type="GO" id="GO:0005886">
    <property type="term" value="C:plasma membrane"/>
    <property type="evidence" value="ECO:0007669"/>
    <property type="project" value="UniProtKB-SubCell"/>
</dbReference>
<evidence type="ECO:0000256" key="11">
    <source>
        <dbReference type="SAM" id="Phobius"/>
    </source>
</evidence>
<keyword evidence="5 11" id="KW-1133">Transmembrane helix</keyword>
<keyword evidence="9" id="KW-0325">Glycoprotein</keyword>
<feature type="transmembrane region" description="Helical" evidence="11">
    <location>
        <begin position="745"/>
        <end position="765"/>
    </location>
</feature>
<evidence type="ECO:0000256" key="10">
    <source>
        <dbReference type="ARBA" id="ARBA00023224"/>
    </source>
</evidence>
<comment type="caution">
    <text evidence="13">The sequence shown here is derived from an EMBL/GenBank/DDBJ whole genome shotgun (WGS) entry which is preliminary data.</text>
</comment>
<sequence>MVLIIEVMSGMQQSGNITLGGLFIIHHTTDDGACGELFPQGLGHAEAMIFAIEEINRNQSVLPTIKLGYDIRDYCESPEKAMRQTYDFVRRNDARCVFPHVENETMETKPIAAVIGPTDSGSAVLVGSLLQVGGIPVISHSATSNELSSSQFLHFFRTASPDGQQVRVVADILQYFNWNYVAAVAMDDSYGKNGMRSLELEAEKREKFCLSFVEFIPRKEYNTTIKRIVRKLRDFPNIGVVVLWVFGSYGVHFLEEAAKQKLFNRTWILSDGLATQTDLFKSLKTEDQAILHGSLGIQPPYVDMNSGNFGNFLIERSTKSPNVSWWREFWLTEDNKDCLKISNPNKRCKNIVVHRLYETYTPYVVDAVYAVAHALHNMKNCSASKCENLEDLHSPTDTKDLQRHLRLVRFSGLTGEVSFDHLGDPVSSSYEIVHYQLTNISNPQKLVIGSWLKSRKPRLHLNVSKIMWNTMTSAFFPKSYCQEDCPAGTSRSITTPCCWKCLRCPDGAISTRVNEANCTECPRGQMSNKERSKCLDLPEVEVSWSSLASVLVILFSSIGFLLIASCSFIFHKHRKTPLVKAANRELSAILMLSITMSFVASILSLVKPTDFMCGLIYCWKSMVLVTFISVLIIKTMKILSAFHINVVAERFKKFILVTKKQTVNVLVLLFPPTALFVLWFTLDSPYQRRIIQANEGTSLSTCSLHQSAVGMSFQVVISVYTSLLALACTYYAFKARTLPENFNEARYIGFSMYILLLSSGAYLPIDIGLKGAYATNLTCALILVASYGLLTCMFGPKIYAILITPEQNTHHAVSSQVLHYSFGLFRKGKVAVAPAKSDASCNKQNMQLEFSSTTQVTT</sequence>
<proteinExistence type="predicted"/>
<evidence type="ECO:0000256" key="1">
    <source>
        <dbReference type="ARBA" id="ARBA00004651"/>
    </source>
</evidence>
<dbReference type="Proteomes" id="UP000225706">
    <property type="component" value="Unassembled WGS sequence"/>
</dbReference>
<dbReference type="Gene3D" id="2.10.50.30">
    <property type="entry name" value="GPCR, family 3, nine cysteines domain"/>
    <property type="match status" value="1"/>
</dbReference>
<evidence type="ECO:0000256" key="9">
    <source>
        <dbReference type="ARBA" id="ARBA00023180"/>
    </source>
</evidence>
<feature type="transmembrane region" description="Helical" evidence="11">
    <location>
        <begin position="542"/>
        <end position="565"/>
    </location>
</feature>
<dbReference type="Pfam" id="PF01094">
    <property type="entry name" value="ANF_receptor"/>
    <property type="match status" value="1"/>
</dbReference>
<name>A0A2B4S8S6_STYPI</name>
<evidence type="ECO:0000256" key="2">
    <source>
        <dbReference type="ARBA" id="ARBA00022475"/>
    </source>
</evidence>
<evidence type="ECO:0000256" key="3">
    <source>
        <dbReference type="ARBA" id="ARBA00022692"/>
    </source>
</evidence>
<feature type="transmembrane region" description="Helical" evidence="11">
    <location>
        <begin position="612"/>
        <end position="633"/>
    </location>
</feature>
<dbReference type="PROSITE" id="PS50259">
    <property type="entry name" value="G_PROTEIN_RECEP_F3_4"/>
    <property type="match status" value="1"/>
</dbReference>
<organism evidence="13 14">
    <name type="scientific">Stylophora pistillata</name>
    <name type="common">Smooth cauliflower coral</name>
    <dbReference type="NCBI Taxonomy" id="50429"/>
    <lineage>
        <taxon>Eukaryota</taxon>
        <taxon>Metazoa</taxon>
        <taxon>Cnidaria</taxon>
        <taxon>Anthozoa</taxon>
        <taxon>Hexacorallia</taxon>
        <taxon>Scleractinia</taxon>
        <taxon>Astrocoeniina</taxon>
        <taxon>Pocilloporidae</taxon>
        <taxon>Stylophora</taxon>
    </lineage>
</organism>